<keyword evidence="2" id="KW-1185">Reference proteome</keyword>
<dbReference type="Proteomes" id="UP000887159">
    <property type="component" value="Unassembled WGS sequence"/>
</dbReference>
<dbReference type="AlphaFoldDB" id="A0A8X6SXA5"/>
<name>A0A8X6SXA5_TRICX</name>
<protein>
    <submittedName>
        <fullName evidence="1">Mariner Mos1 transposase</fullName>
    </submittedName>
</protein>
<proteinExistence type="predicted"/>
<dbReference type="Gene3D" id="3.30.420.10">
    <property type="entry name" value="Ribonuclease H-like superfamily/Ribonuclease H"/>
    <property type="match status" value="1"/>
</dbReference>
<dbReference type="GO" id="GO:0003676">
    <property type="term" value="F:nucleic acid binding"/>
    <property type="evidence" value="ECO:0007669"/>
    <property type="project" value="InterPro"/>
</dbReference>
<evidence type="ECO:0000313" key="1">
    <source>
        <dbReference type="EMBL" id="GFY19861.1"/>
    </source>
</evidence>
<reference evidence="1" key="1">
    <citation type="submission" date="2020-08" db="EMBL/GenBank/DDBJ databases">
        <title>Multicomponent nature underlies the extraordinary mechanical properties of spider dragline silk.</title>
        <authorList>
            <person name="Kono N."/>
            <person name="Nakamura H."/>
            <person name="Mori M."/>
            <person name="Yoshida Y."/>
            <person name="Ohtoshi R."/>
            <person name="Malay A.D."/>
            <person name="Moran D.A.P."/>
            <person name="Tomita M."/>
            <person name="Numata K."/>
            <person name="Arakawa K."/>
        </authorList>
    </citation>
    <scope>NUCLEOTIDE SEQUENCE</scope>
</reference>
<gene>
    <name evidence="1" type="primary">EVAR_25223_1</name>
    <name evidence="1" type="ORF">TNCV_2145541</name>
</gene>
<accession>A0A8X6SXA5</accession>
<evidence type="ECO:0000313" key="2">
    <source>
        <dbReference type="Proteomes" id="UP000887159"/>
    </source>
</evidence>
<sequence length="117" mass="13414">MQILSSTFKNNDFELEDKELFDALKKFEIIKSSSTIFEISESVRNDPEKGQGLLYGLKPRGVELQKKECFSCHIVTGDEKWIQCDNPKSRRSWCKPGHASTSSSKPDIYGLKLLIWN</sequence>
<dbReference type="EMBL" id="BMAU01021354">
    <property type="protein sequence ID" value="GFY19861.1"/>
    <property type="molecule type" value="Genomic_DNA"/>
</dbReference>
<comment type="caution">
    <text evidence="1">The sequence shown here is derived from an EMBL/GenBank/DDBJ whole genome shotgun (WGS) entry which is preliminary data.</text>
</comment>
<dbReference type="InterPro" id="IPR036397">
    <property type="entry name" value="RNaseH_sf"/>
</dbReference>
<organism evidence="1 2">
    <name type="scientific">Trichonephila clavipes</name>
    <name type="common">Golden silk orbweaver</name>
    <name type="synonym">Nephila clavipes</name>
    <dbReference type="NCBI Taxonomy" id="2585209"/>
    <lineage>
        <taxon>Eukaryota</taxon>
        <taxon>Metazoa</taxon>
        <taxon>Ecdysozoa</taxon>
        <taxon>Arthropoda</taxon>
        <taxon>Chelicerata</taxon>
        <taxon>Arachnida</taxon>
        <taxon>Araneae</taxon>
        <taxon>Araneomorphae</taxon>
        <taxon>Entelegynae</taxon>
        <taxon>Araneoidea</taxon>
        <taxon>Nephilidae</taxon>
        <taxon>Trichonephila</taxon>
    </lineage>
</organism>